<evidence type="ECO:0000313" key="1">
    <source>
        <dbReference type="EMBL" id="SHH28302.1"/>
    </source>
</evidence>
<dbReference type="Proteomes" id="UP000190675">
    <property type="component" value="Chromosome I"/>
</dbReference>
<evidence type="ECO:0000313" key="2">
    <source>
        <dbReference type="Proteomes" id="UP000190675"/>
    </source>
</evidence>
<name>A0A1M5RPW5_9BRAD</name>
<reference evidence="1 2" key="1">
    <citation type="submission" date="2016-11" db="EMBL/GenBank/DDBJ databases">
        <authorList>
            <person name="Jaros S."/>
            <person name="Januszkiewicz K."/>
            <person name="Wedrychowicz H."/>
        </authorList>
    </citation>
    <scope>NUCLEOTIDE SEQUENCE [LARGE SCALE GENOMIC DNA]</scope>
    <source>
        <strain evidence="1 2">GAS242</strain>
    </source>
</reference>
<dbReference type="AlphaFoldDB" id="A0A1M5RPW5"/>
<proteinExistence type="predicted"/>
<organism evidence="1 2">
    <name type="scientific">Bradyrhizobium erythrophlei</name>
    <dbReference type="NCBI Taxonomy" id="1437360"/>
    <lineage>
        <taxon>Bacteria</taxon>
        <taxon>Pseudomonadati</taxon>
        <taxon>Pseudomonadota</taxon>
        <taxon>Alphaproteobacteria</taxon>
        <taxon>Hyphomicrobiales</taxon>
        <taxon>Nitrobacteraceae</taxon>
        <taxon>Bradyrhizobium</taxon>
    </lineage>
</organism>
<protein>
    <submittedName>
        <fullName evidence="1">Uncharacterized protein</fullName>
    </submittedName>
</protein>
<sequence>MPGLVPGSHILAVMQRARRGWPAMTVTIGTRGYQRSSVNTGDFDREQQTIILLFSAFSSSLRKESR</sequence>
<gene>
    <name evidence="1" type="ORF">SAMN05444169_6690</name>
</gene>
<accession>A0A1M5RPW5</accession>
<dbReference type="EMBL" id="LT670818">
    <property type="protein sequence ID" value="SHH28302.1"/>
    <property type="molecule type" value="Genomic_DNA"/>
</dbReference>